<keyword evidence="3" id="KW-1185">Reference proteome</keyword>
<evidence type="ECO:0000259" key="1">
    <source>
        <dbReference type="PROSITE" id="PS50994"/>
    </source>
</evidence>
<dbReference type="InterPro" id="IPR036397">
    <property type="entry name" value="RNaseH_sf"/>
</dbReference>
<feature type="domain" description="Integrase catalytic" evidence="1">
    <location>
        <begin position="1"/>
        <end position="96"/>
    </location>
</feature>
<dbReference type="PROSITE" id="PS50994">
    <property type="entry name" value="INTEGRASE"/>
    <property type="match status" value="1"/>
</dbReference>
<dbReference type="EMBL" id="JBICBT010000507">
    <property type="protein sequence ID" value="KAL3111336.1"/>
    <property type="molecule type" value="Genomic_DNA"/>
</dbReference>
<protein>
    <recommendedName>
        <fullName evidence="1">Integrase catalytic domain-containing protein</fullName>
    </recommendedName>
</protein>
<name>A0ABD2L834_9BILA</name>
<evidence type="ECO:0000313" key="2">
    <source>
        <dbReference type="EMBL" id="KAL3111336.1"/>
    </source>
</evidence>
<proteinExistence type="predicted"/>
<dbReference type="InterPro" id="IPR012337">
    <property type="entry name" value="RNaseH-like_sf"/>
</dbReference>
<dbReference type="SUPFAM" id="SSF53098">
    <property type="entry name" value="Ribonuclease H-like"/>
    <property type="match status" value="1"/>
</dbReference>
<gene>
    <name evidence="2" type="ORF">niasHT_019566</name>
</gene>
<comment type="caution">
    <text evidence="2">The sequence shown here is derived from an EMBL/GenBank/DDBJ whole genome shotgun (WGS) entry which is preliminary data.</text>
</comment>
<dbReference type="InterPro" id="IPR001584">
    <property type="entry name" value="Integrase_cat-core"/>
</dbReference>
<dbReference type="AlphaFoldDB" id="A0ABD2L834"/>
<dbReference type="PANTHER" id="PTHR46585:SF1">
    <property type="entry name" value="CHROMO DOMAIN-CONTAINING PROTEIN"/>
    <property type="match status" value="1"/>
</dbReference>
<accession>A0ABD2L834</accession>
<dbReference type="Pfam" id="PF00665">
    <property type="entry name" value="rve"/>
    <property type="match status" value="1"/>
</dbReference>
<evidence type="ECO:0000313" key="3">
    <source>
        <dbReference type="Proteomes" id="UP001620626"/>
    </source>
</evidence>
<dbReference type="Proteomes" id="UP001620626">
    <property type="component" value="Unassembled WGS sequence"/>
</dbReference>
<dbReference type="PANTHER" id="PTHR46585">
    <property type="entry name" value="INTEGRASE CORE DOMAIN CONTAINING PROTEIN"/>
    <property type="match status" value="1"/>
</dbReference>
<reference evidence="2 3" key="1">
    <citation type="submission" date="2024-10" db="EMBL/GenBank/DDBJ databases">
        <authorList>
            <person name="Kim D."/>
        </authorList>
    </citation>
    <scope>NUCLEOTIDE SEQUENCE [LARGE SCALE GENOMIC DNA]</scope>
    <source>
        <strain evidence="2">BH-2024</strain>
    </source>
</reference>
<sequence>MSKWIWLIFKRYLVTNRGHRYLLVAIDVLSKRLFVVPLKNKKAEEMLEAFKELIEQMPMVPHRIFSDKGTEFKNKLVNNFFLRTTRLRSTNPCIRQ</sequence>
<organism evidence="2 3">
    <name type="scientific">Heterodera trifolii</name>
    <dbReference type="NCBI Taxonomy" id="157864"/>
    <lineage>
        <taxon>Eukaryota</taxon>
        <taxon>Metazoa</taxon>
        <taxon>Ecdysozoa</taxon>
        <taxon>Nematoda</taxon>
        <taxon>Chromadorea</taxon>
        <taxon>Rhabditida</taxon>
        <taxon>Tylenchina</taxon>
        <taxon>Tylenchomorpha</taxon>
        <taxon>Tylenchoidea</taxon>
        <taxon>Heteroderidae</taxon>
        <taxon>Heteroderinae</taxon>
        <taxon>Heterodera</taxon>
    </lineage>
</organism>
<dbReference type="Gene3D" id="3.30.420.10">
    <property type="entry name" value="Ribonuclease H-like superfamily/Ribonuclease H"/>
    <property type="match status" value="1"/>
</dbReference>